<dbReference type="Gene3D" id="3.40.50.300">
    <property type="entry name" value="P-loop containing nucleotide triphosphate hydrolases"/>
    <property type="match status" value="1"/>
</dbReference>
<dbReference type="GO" id="GO:0016887">
    <property type="term" value="F:ATP hydrolysis activity"/>
    <property type="evidence" value="ECO:0007669"/>
    <property type="project" value="InterPro"/>
</dbReference>
<feature type="region of interest" description="Disordered" evidence="1">
    <location>
        <begin position="237"/>
        <end position="263"/>
    </location>
</feature>
<dbReference type="AlphaFoldDB" id="A0A6A6UY82"/>
<dbReference type="GO" id="GO:0005634">
    <property type="term" value="C:nucleus"/>
    <property type="evidence" value="ECO:0007669"/>
    <property type="project" value="TreeGrafter"/>
</dbReference>
<evidence type="ECO:0000313" key="3">
    <source>
        <dbReference type="EMBL" id="KAF2743232.1"/>
    </source>
</evidence>
<accession>A0A6A6UY82</accession>
<dbReference type="PANTHER" id="PTHR23389:SF21">
    <property type="entry name" value="ATPASE FAMILY AAA DOMAIN-CONTAINING PROTEIN 5"/>
    <property type="match status" value="1"/>
</dbReference>
<evidence type="ECO:0000313" key="4">
    <source>
        <dbReference type="Proteomes" id="UP000799440"/>
    </source>
</evidence>
<feature type="compositionally biased region" description="Polar residues" evidence="1">
    <location>
        <begin position="100"/>
        <end position="109"/>
    </location>
</feature>
<feature type="region of interest" description="Disordered" evidence="1">
    <location>
        <begin position="570"/>
        <end position="592"/>
    </location>
</feature>
<dbReference type="Proteomes" id="UP000799440">
    <property type="component" value="Unassembled WGS sequence"/>
</dbReference>
<dbReference type="Pfam" id="PF00004">
    <property type="entry name" value="AAA"/>
    <property type="match status" value="1"/>
</dbReference>
<dbReference type="OrthoDB" id="9996895at2759"/>
<feature type="compositionally biased region" description="Polar residues" evidence="1">
    <location>
        <begin position="765"/>
        <end position="780"/>
    </location>
</feature>
<feature type="compositionally biased region" description="Polar residues" evidence="1">
    <location>
        <begin position="151"/>
        <end position="162"/>
    </location>
</feature>
<dbReference type="InterPro" id="IPR003959">
    <property type="entry name" value="ATPase_AAA_core"/>
</dbReference>
<feature type="domain" description="AAA+ ATPase" evidence="2">
    <location>
        <begin position="639"/>
        <end position="841"/>
    </location>
</feature>
<feature type="compositionally biased region" description="Basic residues" evidence="1">
    <location>
        <begin position="744"/>
        <end position="759"/>
    </location>
</feature>
<feature type="region of interest" description="Disordered" evidence="1">
    <location>
        <begin position="295"/>
        <end position="323"/>
    </location>
</feature>
<feature type="compositionally biased region" description="Basic and acidic residues" evidence="1">
    <location>
        <begin position="110"/>
        <end position="124"/>
    </location>
</feature>
<feature type="region of interest" description="Disordered" evidence="1">
    <location>
        <begin position="21"/>
        <end position="164"/>
    </location>
</feature>
<keyword evidence="4" id="KW-1185">Reference proteome</keyword>
<dbReference type="PANTHER" id="PTHR23389">
    <property type="entry name" value="CHROMOSOME TRANSMISSION FIDELITY FACTOR 18"/>
    <property type="match status" value="1"/>
</dbReference>
<protein>
    <submittedName>
        <fullName evidence="3">P-loop containing nucleoside triphosphate hydrolase protein</fullName>
    </submittedName>
</protein>
<dbReference type="InterPro" id="IPR027417">
    <property type="entry name" value="P-loop_NTPase"/>
</dbReference>
<gene>
    <name evidence="3" type="ORF">M011DRAFT_451752</name>
</gene>
<feature type="region of interest" description="Disordered" evidence="1">
    <location>
        <begin position="740"/>
        <end position="780"/>
    </location>
</feature>
<dbReference type="SMART" id="SM00382">
    <property type="entry name" value="AAA"/>
    <property type="match status" value="1"/>
</dbReference>
<feature type="compositionally biased region" description="Basic and acidic residues" evidence="1">
    <location>
        <begin position="26"/>
        <end position="45"/>
    </location>
</feature>
<dbReference type="SUPFAM" id="SSF52540">
    <property type="entry name" value="P-loop containing nucleoside triphosphate hydrolases"/>
    <property type="match status" value="1"/>
</dbReference>
<sequence>MALLAVQTAMNFEDKKTIHPFFTKQPKNESVAHDEAAQRHADHVEGPTGAGDDEFEPTKSKKRRGRPGKKVTQELGKKTNGQQASLKRRTRARNDEEASIAQNGSSSNEGTEKLRQSEELDLAKPRKKRRKTASPTSSPLRAASGNDPVQAGNQLDWPQQLQREADLDLARQSVFQEAAPAIEDHQTTGTPQAALVAQLPTCEQATDPQRVGKPSAESIVASTPKKKIVKLNKNGKLLSSPTRISPDLNARGRPKRTRAAAVKEKRPGTIVIIKYGLNPTSRQHIGQKIDDILHNRRIPPPDVDIKKAPRKLAGPPKPTHPFFQCKNGVKEETVSQKLSQKATVPVSLSSPKKSAVTPGKIRAESRSHHLEACQPDVLPSFGRAKPLRHTGAPDAPWPSKELAHVRNLPDGELHYPSFTLPTVIELGKQQKLKGKANSVPQSDEVLSKLAGQLLSEKGFDGPKTLAAERNVRLPSRVLTTGVEIQNRLRALIHAPVALTGQDRGIHPAIEAHFDDIEHSLTPFDRGECEALSWVQKYAPASASQVLQSGKEIIVLRDWLIGLTVQGVKGTLQGSQSTDSKPPVKPPKKKKRKMEDDFIVFSEEEDGDELVEVSDGELYDPRETMLPRARSLKRLRISKNQNVVVISGPHGCGKSATVHAVAKELGFEVFEINSGSRRSGKDILAKVGDMSENHLVNHKQKSMEDPPAQISPEDADSERMDRAFEQDLQSGRQGTMTSFFQAATKKQKKPASKTNKKSPAKPKPTAQATLTTAQKPRSSQKQSLILFEEADVLFEEDQAFWAQVIRLAHQSKRPIIITCTQDESIAMDELPFGAILRLSPPPVTLATDYLLTLAAKEGHILDRKAVGDLYQSKNCDLRASIMELDFWCQMSVGDRKGGLEWLYQRWPPGKDVDEHGRLLRVASERTYQSGMGMVSYDILTTQDDVLFNKEESFTKSVWQDWCVDIEASQGLQEQSGGIVHDEHIPTDRLAQLAAWDRKLEAMSSADVYCRVGLPSYEHDFDEPTDPTLPPISDKERLNYTVDSRVLQVDMQSDFHVLDTDLAVQTALSAKHAFEDGRFKMASSPDPANYNQQLVRHILDQACAPKAPRPRFEYLDILASVPGKTSEVSLYPLTTSAFYQHLKVVTEDVAPYVRSIVSHELKLEAQRLRLSSLLSEGGTRKRPRTTRASRVALEGGVRQTKRKERWFDKELNRELVMATAGKAWSGLGTVAETDGSTRTGDTMGEDELAL</sequence>
<name>A0A6A6UY82_9PLEO</name>
<dbReference type="EMBL" id="MU006599">
    <property type="protein sequence ID" value="KAF2743232.1"/>
    <property type="molecule type" value="Genomic_DNA"/>
</dbReference>
<feature type="compositionally biased region" description="Basic residues" evidence="1">
    <location>
        <begin position="60"/>
        <end position="69"/>
    </location>
</feature>
<reference evidence="3" key="1">
    <citation type="journal article" date="2020" name="Stud. Mycol.">
        <title>101 Dothideomycetes genomes: a test case for predicting lifestyles and emergence of pathogens.</title>
        <authorList>
            <person name="Haridas S."/>
            <person name="Albert R."/>
            <person name="Binder M."/>
            <person name="Bloem J."/>
            <person name="Labutti K."/>
            <person name="Salamov A."/>
            <person name="Andreopoulos B."/>
            <person name="Baker S."/>
            <person name="Barry K."/>
            <person name="Bills G."/>
            <person name="Bluhm B."/>
            <person name="Cannon C."/>
            <person name="Castanera R."/>
            <person name="Culley D."/>
            <person name="Daum C."/>
            <person name="Ezra D."/>
            <person name="Gonzalez J."/>
            <person name="Henrissat B."/>
            <person name="Kuo A."/>
            <person name="Liang C."/>
            <person name="Lipzen A."/>
            <person name="Lutzoni F."/>
            <person name="Magnuson J."/>
            <person name="Mondo S."/>
            <person name="Nolan M."/>
            <person name="Ohm R."/>
            <person name="Pangilinan J."/>
            <person name="Park H.-J."/>
            <person name="Ramirez L."/>
            <person name="Alfaro M."/>
            <person name="Sun H."/>
            <person name="Tritt A."/>
            <person name="Yoshinaga Y."/>
            <person name="Zwiers L.-H."/>
            <person name="Turgeon B."/>
            <person name="Goodwin S."/>
            <person name="Spatafora J."/>
            <person name="Crous P."/>
            <person name="Grigoriev I."/>
        </authorList>
    </citation>
    <scope>NUCLEOTIDE SEQUENCE</scope>
    <source>
        <strain evidence="3">CBS 119925</strain>
    </source>
</reference>
<organism evidence="3 4">
    <name type="scientific">Sporormia fimetaria CBS 119925</name>
    <dbReference type="NCBI Taxonomy" id="1340428"/>
    <lineage>
        <taxon>Eukaryota</taxon>
        <taxon>Fungi</taxon>
        <taxon>Dikarya</taxon>
        <taxon>Ascomycota</taxon>
        <taxon>Pezizomycotina</taxon>
        <taxon>Dothideomycetes</taxon>
        <taxon>Pleosporomycetidae</taxon>
        <taxon>Pleosporales</taxon>
        <taxon>Sporormiaceae</taxon>
        <taxon>Sporormia</taxon>
    </lineage>
</organism>
<dbReference type="GO" id="GO:0003677">
    <property type="term" value="F:DNA binding"/>
    <property type="evidence" value="ECO:0007669"/>
    <property type="project" value="TreeGrafter"/>
</dbReference>
<feature type="region of interest" description="Disordered" evidence="1">
    <location>
        <begin position="1226"/>
        <end position="1248"/>
    </location>
</feature>
<dbReference type="GO" id="GO:0005524">
    <property type="term" value="F:ATP binding"/>
    <property type="evidence" value="ECO:0007669"/>
    <property type="project" value="InterPro"/>
</dbReference>
<evidence type="ECO:0000256" key="1">
    <source>
        <dbReference type="SAM" id="MobiDB-lite"/>
    </source>
</evidence>
<keyword evidence="3" id="KW-0378">Hydrolase</keyword>
<feature type="region of interest" description="Disordered" evidence="1">
    <location>
        <begin position="696"/>
        <end position="720"/>
    </location>
</feature>
<evidence type="ECO:0000259" key="2">
    <source>
        <dbReference type="SMART" id="SM00382"/>
    </source>
</evidence>
<dbReference type="InterPro" id="IPR003593">
    <property type="entry name" value="AAA+_ATPase"/>
</dbReference>
<proteinExistence type="predicted"/>